<organism evidence="6 7">
    <name type="scientific">Pseudidiomarina halophila</name>
    <dbReference type="NCBI Taxonomy" id="1449799"/>
    <lineage>
        <taxon>Bacteria</taxon>
        <taxon>Pseudomonadati</taxon>
        <taxon>Pseudomonadota</taxon>
        <taxon>Gammaproteobacteria</taxon>
        <taxon>Alteromonadales</taxon>
        <taxon>Idiomarinaceae</taxon>
        <taxon>Pseudidiomarina</taxon>
    </lineage>
</organism>
<dbReference type="EMBL" id="PIPW01000001">
    <property type="protein sequence ID" value="RUO54914.1"/>
    <property type="molecule type" value="Genomic_DNA"/>
</dbReference>
<keyword evidence="7" id="KW-1185">Reference proteome</keyword>
<dbReference type="CDD" id="cd06824">
    <property type="entry name" value="PLPDE_III_Yggs_like"/>
    <property type="match status" value="1"/>
</dbReference>
<dbReference type="InterPro" id="IPR011078">
    <property type="entry name" value="PyrdxlP_homeostasis"/>
</dbReference>
<dbReference type="Pfam" id="PF01168">
    <property type="entry name" value="Ala_racemase_N"/>
    <property type="match status" value="1"/>
</dbReference>
<evidence type="ECO:0000256" key="1">
    <source>
        <dbReference type="ARBA" id="ARBA00022898"/>
    </source>
</evidence>
<evidence type="ECO:0000259" key="5">
    <source>
        <dbReference type="Pfam" id="PF01168"/>
    </source>
</evidence>
<name>A0A432Y1U4_9GAMM</name>
<gene>
    <name evidence="6" type="ORF">CWI69_05840</name>
</gene>
<dbReference type="PANTHER" id="PTHR10146:SF14">
    <property type="entry name" value="PYRIDOXAL PHOSPHATE HOMEOSTASIS PROTEIN"/>
    <property type="match status" value="1"/>
</dbReference>
<dbReference type="NCBIfam" id="TIGR00044">
    <property type="entry name" value="YggS family pyridoxal phosphate-dependent enzyme"/>
    <property type="match status" value="1"/>
</dbReference>
<dbReference type="PIRSF" id="PIRSF004848">
    <property type="entry name" value="YBL036c_PLPDEIII"/>
    <property type="match status" value="1"/>
</dbReference>
<dbReference type="HAMAP" id="MF_02087">
    <property type="entry name" value="PLP_homeostasis"/>
    <property type="match status" value="1"/>
</dbReference>
<comment type="caution">
    <text evidence="6">The sequence shown here is derived from an EMBL/GenBank/DDBJ whole genome shotgun (WGS) entry which is preliminary data.</text>
</comment>
<evidence type="ECO:0000256" key="4">
    <source>
        <dbReference type="RuleBase" id="RU004514"/>
    </source>
</evidence>
<sequence>MNSIVERLKEVRNSIASACLQSNRRPESVQLLAVSKTKPADKIRELYLAGQRHFGENYLQEALEKQQELADLSDLVWHFIGPIQSNKTRDIAANFSWVQSIDRLKIARRLNDQRATDSVPLNILIQINIDDEKSKAGIHPEQLPAFAADLQEFPQLTLRGLMTLPAADASSAQQQRSLQAMQRLYSELASQYPTVDTLSMGMSNDLEAAINAGSTMVRIGTALFGARDKKGVTNDNASA</sequence>
<feature type="modified residue" description="N6-(pyridoxal phosphate)lysine" evidence="2 3">
    <location>
        <position position="36"/>
    </location>
</feature>
<dbReference type="InterPro" id="IPR029066">
    <property type="entry name" value="PLP-binding_barrel"/>
</dbReference>
<protein>
    <recommendedName>
        <fullName evidence="2">Pyridoxal phosphate homeostasis protein</fullName>
        <shortName evidence="2">PLP homeostasis protein</shortName>
    </recommendedName>
</protein>
<keyword evidence="1 2" id="KW-0663">Pyridoxal phosphate</keyword>
<evidence type="ECO:0000313" key="6">
    <source>
        <dbReference type="EMBL" id="RUO54914.1"/>
    </source>
</evidence>
<evidence type="ECO:0000256" key="3">
    <source>
        <dbReference type="PIRSR" id="PIRSR004848-1"/>
    </source>
</evidence>
<dbReference type="FunFam" id="3.20.20.10:FF:000018">
    <property type="entry name" value="Pyridoxal phosphate homeostasis protein"/>
    <property type="match status" value="1"/>
</dbReference>
<dbReference type="Proteomes" id="UP000287198">
    <property type="component" value="Unassembled WGS sequence"/>
</dbReference>
<dbReference type="AlphaFoldDB" id="A0A432Y1U4"/>
<comment type="similarity">
    <text evidence="2 4">Belongs to the pyridoxal phosphate-binding protein YggS/PROSC family.</text>
</comment>
<comment type="cofactor">
    <cofactor evidence="3">
        <name>pyridoxal 5'-phosphate</name>
        <dbReference type="ChEBI" id="CHEBI:597326"/>
    </cofactor>
</comment>
<reference evidence="7" key="1">
    <citation type="journal article" date="2018" name="Front. Microbiol.">
        <title>Genome-Based Analysis Reveals the Taxonomy and Diversity of the Family Idiomarinaceae.</title>
        <authorList>
            <person name="Liu Y."/>
            <person name="Lai Q."/>
            <person name="Shao Z."/>
        </authorList>
    </citation>
    <scope>NUCLEOTIDE SEQUENCE [LARGE SCALE GENOMIC DNA]</scope>
    <source>
        <strain evidence="7">BH195</strain>
    </source>
</reference>
<evidence type="ECO:0000313" key="7">
    <source>
        <dbReference type="Proteomes" id="UP000287198"/>
    </source>
</evidence>
<dbReference type="SUPFAM" id="SSF51419">
    <property type="entry name" value="PLP-binding barrel"/>
    <property type="match status" value="1"/>
</dbReference>
<proteinExistence type="inferred from homology"/>
<dbReference type="RefSeq" id="WP_126762885.1">
    <property type="nucleotide sequence ID" value="NZ_JBHLTZ010000004.1"/>
</dbReference>
<dbReference type="PROSITE" id="PS01211">
    <property type="entry name" value="UPF0001"/>
    <property type="match status" value="1"/>
</dbReference>
<evidence type="ECO:0000256" key="2">
    <source>
        <dbReference type="HAMAP-Rule" id="MF_02087"/>
    </source>
</evidence>
<dbReference type="GO" id="GO:0030170">
    <property type="term" value="F:pyridoxal phosphate binding"/>
    <property type="evidence" value="ECO:0007669"/>
    <property type="project" value="UniProtKB-UniRule"/>
</dbReference>
<dbReference type="Gene3D" id="3.20.20.10">
    <property type="entry name" value="Alanine racemase"/>
    <property type="match status" value="1"/>
</dbReference>
<feature type="domain" description="Alanine racemase N-terminal" evidence="5">
    <location>
        <begin position="28"/>
        <end position="227"/>
    </location>
</feature>
<dbReference type="InterPro" id="IPR001608">
    <property type="entry name" value="Ala_racemase_N"/>
</dbReference>
<dbReference type="OrthoDB" id="9804072at2"/>
<accession>A0A432Y1U4</accession>
<dbReference type="PANTHER" id="PTHR10146">
    <property type="entry name" value="PROLINE SYNTHETASE CO-TRANSCRIBED BACTERIAL HOMOLOG PROTEIN"/>
    <property type="match status" value="1"/>
</dbReference>
<comment type="function">
    <text evidence="2">Pyridoxal 5'-phosphate (PLP)-binding protein, which is involved in PLP homeostasis.</text>
</comment>